<evidence type="ECO:0000256" key="1">
    <source>
        <dbReference type="SAM" id="MobiDB-lite"/>
    </source>
</evidence>
<gene>
    <name evidence="3" type="primary">pkn1_3</name>
    <name evidence="3" type="ORF">CA12_35260</name>
</gene>
<reference evidence="3 4" key="1">
    <citation type="submission" date="2019-02" db="EMBL/GenBank/DDBJ databases">
        <title>Deep-cultivation of Planctomycetes and their phenomic and genomic characterization uncovers novel biology.</title>
        <authorList>
            <person name="Wiegand S."/>
            <person name="Jogler M."/>
            <person name="Boedeker C."/>
            <person name="Pinto D."/>
            <person name="Vollmers J."/>
            <person name="Rivas-Marin E."/>
            <person name="Kohn T."/>
            <person name="Peeters S.H."/>
            <person name="Heuer A."/>
            <person name="Rast P."/>
            <person name="Oberbeckmann S."/>
            <person name="Bunk B."/>
            <person name="Jeske O."/>
            <person name="Meyerdierks A."/>
            <person name="Storesund J.E."/>
            <person name="Kallscheuer N."/>
            <person name="Luecker S."/>
            <person name="Lage O.M."/>
            <person name="Pohl T."/>
            <person name="Merkel B.J."/>
            <person name="Hornburger P."/>
            <person name="Mueller R.-W."/>
            <person name="Bruemmer F."/>
            <person name="Labrenz M."/>
            <person name="Spormann A.M."/>
            <person name="Op den Camp H."/>
            <person name="Overmann J."/>
            <person name="Amann R."/>
            <person name="Jetten M.S.M."/>
            <person name="Mascher T."/>
            <person name="Medema M.H."/>
            <person name="Devos D.P."/>
            <person name="Kaster A.-K."/>
            <person name="Ovreas L."/>
            <person name="Rohde M."/>
            <person name="Galperin M.Y."/>
            <person name="Jogler C."/>
        </authorList>
    </citation>
    <scope>NUCLEOTIDE SEQUENCE [LARGE SCALE GENOMIC DNA]</scope>
    <source>
        <strain evidence="3 4">CA12</strain>
    </source>
</reference>
<dbReference type="InterPro" id="IPR016187">
    <property type="entry name" value="CTDL_fold"/>
</dbReference>
<proteinExistence type="predicted"/>
<protein>
    <submittedName>
        <fullName evidence="3">Serine/threonine-protein kinase pkn1</fullName>
        <ecNumber evidence="3">2.7.11.1</ecNumber>
    </submittedName>
</protein>
<feature type="domain" description="Sulfatase-modifying factor enzyme-like" evidence="2">
    <location>
        <begin position="134"/>
        <end position="343"/>
    </location>
</feature>
<dbReference type="SUPFAM" id="SSF56436">
    <property type="entry name" value="C-type lectin-like"/>
    <property type="match status" value="1"/>
</dbReference>
<feature type="region of interest" description="Disordered" evidence="1">
    <location>
        <begin position="1"/>
        <end position="33"/>
    </location>
</feature>
<dbReference type="KEGG" id="acaf:CA12_35260"/>
<dbReference type="Pfam" id="PF03781">
    <property type="entry name" value="FGE-sulfatase"/>
    <property type="match status" value="1"/>
</dbReference>
<dbReference type="GO" id="GO:0004674">
    <property type="term" value="F:protein serine/threonine kinase activity"/>
    <property type="evidence" value="ECO:0007669"/>
    <property type="project" value="UniProtKB-EC"/>
</dbReference>
<dbReference type="InterPro" id="IPR042095">
    <property type="entry name" value="SUMF_sf"/>
</dbReference>
<evidence type="ECO:0000313" key="3">
    <source>
        <dbReference type="EMBL" id="QDT17404.1"/>
    </source>
</evidence>
<dbReference type="AlphaFoldDB" id="A0A517PDF5"/>
<keyword evidence="4" id="KW-1185">Reference proteome</keyword>
<dbReference type="EMBL" id="CP036265">
    <property type="protein sequence ID" value="QDT17404.1"/>
    <property type="molecule type" value="Genomic_DNA"/>
</dbReference>
<dbReference type="PANTHER" id="PTHR23150">
    <property type="entry name" value="SULFATASE MODIFYING FACTOR 1, 2"/>
    <property type="match status" value="1"/>
</dbReference>
<dbReference type="Gene3D" id="3.90.1580.10">
    <property type="entry name" value="paralog of FGE (formylglycine-generating enzyme)"/>
    <property type="match status" value="1"/>
</dbReference>
<evidence type="ECO:0000259" key="2">
    <source>
        <dbReference type="Pfam" id="PF03781"/>
    </source>
</evidence>
<dbReference type="PANTHER" id="PTHR23150:SF19">
    <property type="entry name" value="FORMYLGLYCINE-GENERATING ENZYME"/>
    <property type="match status" value="1"/>
</dbReference>
<dbReference type="InterPro" id="IPR005532">
    <property type="entry name" value="SUMF_dom"/>
</dbReference>
<organism evidence="3 4">
    <name type="scientific">Alienimonas californiensis</name>
    <dbReference type="NCBI Taxonomy" id="2527989"/>
    <lineage>
        <taxon>Bacteria</taxon>
        <taxon>Pseudomonadati</taxon>
        <taxon>Planctomycetota</taxon>
        <taxon>Planctomycetia</taxon>
        <taxon>Planctomycetales</taxon>
        <taxon>Planctomycetaceae</taxon>
        <taxon>Alienimonas</taxon>
    </lineage>
</organism>
<dbReference type="GO" id="GO:0120147">
    <property type="term" value="F:formylglycine-generating oxidase activity"/>
    <property type="evidence" value="ECO:0007669"/>
    <property type="project" value="TreeGrafter"/>
</dbReference>
<keyword evidence="3" id="KW-0418">Kinase</keyword>
<dbReference type="InterPro" id="IPR051043">
    <property type="entry name" value="Sulfatase_Mod_Factor_Kinase"/>
</dbReference>
<accession>A0A517PDF5</accession>
<dbReference type="EC" id="2.7.11.1" evidence="3"/>
<feature type="compositionally biased region" description="Basic and acidic residues" evidence="1">
    <location>
        <begin position="290"/>
        <end position="303"/>
    </location>
</feature>
<keyword evidence="3" id="KW-0808">Transferase</keyword>
<name>A0A517PDF5_9PLAN</name>
<sequence length="366" mass="38615">MNAPANAATAGASSSSRPRTGRPSPKSGPLRALPEGVARYEFLPLVGPEGEPRAEQANFVLTGAARGLEDAATVTVLSEAAGPSGRFAIESLPEPPGGDWTGAAPKGFAALPSAGVGPGGLPRRMRAEQDGMTVCLVPAGIVRLGSPEAGEERPRVFVSAFYMDRHEVTVGQYRAFMEATSERTPPPTNIDADADLPALGLPWRSAFLYAQWAGRALPTEAEWVRAARGDDDFRYPWGNAQPVFGSSRDSGQIDPVMSFRMDRSPFGVFDLAGNAGEWAVQSFADDPLRGERTDDSGLYRNPDRGSGAGGMKTVLGLGDGWTPDRRVGRDSQDGVERVGFRCVFRLTVDGTPGGDPLPLVTEGAGT</sequence>
<feature type="compositionally biased region" description="Low complexity" evidence="1">
    <location>
        <begin position="1"/>
        <end position="29"/>
    </location>
</feature>
<dbReference type="Proteomes" id="UP000318741">
    <property type="component" value="Chromosome"/>
</dbReference>
<feature type="region of interest" description="Disordered" evidence="1">
    <location>
        <begin position="290"/>
        <end position="310"/>
    </location>
</feature>
<evidence type="ECO:0000313" key="4">
    <source>
        <dbReference type="Proteomes" id="UP000318741"/>
    </source>
</evidence>